<keyword evidence="5" id="KW-1185">Reference proteome</keyword>
<dbReference type="InterPro" id="IPR036779">
    <property type="entry name" value="LysM_dom_sf"/>
</dbReference>
<feature type="compositionally biased region" description="Low complexity" evidence="1">
    <location>
        <begin position="327"/>
        <end position="347"/>
    </location>
</feature>
<dbReference type="RefSeq" id="WP_249321517.1">
    <property type="nucleotide sequence ID" value="NZ_CP060632.1"/>
</dbReference>
<dbReference type="SUPFAM" id="SSF54106">
    <property type="entry name" value="LysM domain"/>
    <property type="match status" value="1"/>
</dbReference>
<dbReference type="Proteomes" id="UP000515819">
    <property type="component" value="Chromosome"/>
</dbReference>
<evidence type="ECO:0000256" key="2">
    <source>
        <dbReference type="SAM" id="Phobius"/>
    </source>
</evidence>
<feature type="domain" description="LysM" evidence="3">
    <location>
        <begin position="356"/>
        <end position="403"/>
    </location>
</feature>
<name>A0A7G9FNQ5_9FIRM</name>
<dbReference type="Gene3D" id="3.10.350.10">
    <property type="entry name" value="LysM domain"/>
    <property type="match status" value="1"/>
</dbReference>
<dbReference type="Pfam" id="PF01476">
    <property type="entry name" value="LysM"/>
    <property type="match status" value="1"/>
</dbReference>
<reference evidence="4 5" key="1">
    <citation type="submission" date="2020-08" db="EMBL/GenBank/DDBJ databases">
        <authorList>
            <person name="Liu C."/>
            <person name="Sun Q."/>
        </authorList>
    </citation>
    <scope>NUCLEOTIDE SEQUENCE [LARGE SCALE GENOMIC DNA]</scope>
    <source>
        <strain evidence="4 5">NSJ-4</strain>
    </source>
</reference>
<evidence type="ECO:0000256" key="1">
    <source>
        <dbReference type="SAM" id="MobiDB-lite"/>
    </source>
</evidence>
<keyword evidence="2" id="KW-0472">Membrane</keyword>
<gene>
    <name evidence="4" type="ORF">H9Q76_02500</name>
</gene>
<protein>
    <submittedName>
        <fullName evidence="4">LysM peptidoglycan-binding domain-containing protein</fullName>
    </submittedName>
</protein>
<evidence type="ECO:0000313" key="5">
    <source>
        <dbReference type="Proteomes" id="UP000515819"/>
    </source>
</evidence>
<dbReference type="InterPro" id="IPR018392">
    <property type="entry name" value="LysM"/>
</dbReference>
<proteinExistence type="predicted"/>
<dbReference type="AlphaFoldDB" id="A0A7G9FNQ5"/>
<dbReference type="KEGG" id="wcp:H9Q76_02500"/>
<sequence>MIEVIYDKDKEKDKQESNEKNEHEVSVNLRLPKNIRQIGSPDGHKRIYMEDYVVTYLNYIARPGSTQARGAILLGESKKSDAGDVIFISGAVDAQNIEFDMDESEFTQEIWTEIYDQVKQFFPGLSVMGWFLSRMGFSTAINDKIEKMHVENFPGKDKVLFITDSLESEDAFYMYEHGQLVKQKGYYIYYEKNEAMQNYIMKQKGDAPLEQSEIQRKDEEIVRQFRRKNKDLPENKDTGVGFVYIASSFVVLALLAMGITIVSNYDKMKQMEVSINRLEVTADTTVDTDYVEAMATTELPVATGNDADTDLPTTEGNASDPAQPDSAATTEASAEPAATEAVTTETALPASAEQDQYYIIQEGDSLSSIAFTRYGDADLAAKIAEANDIGIDDNIFVGQKILLPNLQ</sequence>
<dbReference type="PROSITE" id="PS51782">
    <property type="entry name" value="LYSM"/>
    <property type="match status" value="1"/>
</dbReference>
<accession>A0A7G9FNQ5</accession>
<dbReference type="CDD" id="cd00118">
    <property type="entry name" value="LysM"/>
    <property type="match status" value="1"/>
</dbReference>
<dbReference type="SMART" id="SM00257">
    <property type="entry name" value="LysM"/>
    <property type="match status" value="1"/>
</dbReference>
<evidence type="ECO:0000313" key="4">
    <source>
        <dbReference type="EMBL" id="QNM00187.1"/>
    </source>
</evidence>
<evidence type="ECO:0000259" key="3">
    <source>
        <dbReference type="PROSITE" id="PS51782"/>
    </source>
</evidence>
<feature type="region of interest" description="Disordered" evidence="1">
    <location>
        <begin position="1"/>
        <end position="24"/>
    </location>
</feature>
<keyword evidence="2" id="KW-0812">Transmembrane</keyword>
<dbReference type="EMBL" id="CP060632">
    <property type="protein sequence ID" value="QNM00187.1"/>
    <property type="molecule type" value="Genomic_DNA"/>
</dbReference>
<feature type="transmembrane region" description="Helical" evidence="2">
    <location>
        <begin position="242"/>
        <end position="262"/>
    </location>
</feature>
<organism evidence="4 5">
    <name type="scientific">Wujia chipingensis</name>
    <dbReference type="NCBI Taxonomy" id="2763670"/>
    <lineage>
        <taxon>Bacteria</taxon>
        <taxon>Bacillati</taxon>
        <taxon>Bacillota</taxon>
        <taxon>Clostridia</taxon>
        <taxon>Lachnospirales</taxon>
        <taxon>Lachnospiraceae</taxon>
        <taxon>Wujia</taxon>
    </lineage>
</organism>
<keyword evidence="2" id="KW-1133">Transmembrane helix</keyword>
<feature type="region of interest" description="Disordered" evidence="1">
    <location>
        <begin position="297"/>
        <end position="347"/>
    </location>
</feature>